<dbReference type="GO" id="GO:0071555">
    <property type="term" value="P:cell wall organization"/>
    <property type="evidence" value="ECO:0007669"/>
    <property type="project" value="UniProtKB-KW"/>
</dbReference>
<dbReference type="Gene3D" id="3.30.160.60">
    <property type="entry name" value="Classic Zinc Finger"/>
    <property type="match status" value="1"/>
</dbReference>
<evidence type="ECO:0000313" key="9">
    <source>
        <dbReference type="Proteomes" id="UP000823638"/>
    </source>
</evidence>
<dbReference type="GO" id="GO:0009252">
    <property type="term" value="P:peptidoglycan biosynthetic process"/>
    <property type="evidence" value="ECO:0007669"/>
    <property type="project" value="UniProtKB-UniRule"/>
</dbReference>
<gene>
    <name evidence="7 8" type="primary">mltG</name>
    <name evidence="8" type="ORF">IAA81_10165</name>
</gene>
<keyword evidence="4 7" id="KW-0472">Membrane</keyword>
<dbReference type="NCBIfam" id="TIGR00247">
    <property type="entry name" value="endolytic transglycosylase MltG"/>
    <property type="match status" value="1"/>
</dbReference>
<comment type="caution">
    <text evidence="8">The sequence shown here is derived from an EMBL/GenBank/DDBJ whole genome shotgun (WGS) entry which is preliminary data.</text>
</comment>
<dbReference type="HAMAP" id="MF_02065">
    <property type="entry name" value="MltG"/>
    <property type="match status" value="1"/>
</dbReference>
<keyword evidence="5 7" id="KW-0456">Lyase</keyword>
<dbReference type="InterPro" id="IPR003770">
    <property type="entry name" value="MLTG-like"/>
</dbReference>
<organism evidence="8 9">
    <name type="scientific">Candidatus Gallitreponema excrementavium</name>
    <dbReference type="NCBI Taxonomy" id="2840840"/>
    <lineage>
        <taxon>Bacteria</taxon>
        <taxon>Pseudomonadati</taxon>
        <taxon>Spirochaetota</taxon>
        <taxon>Spirochaetia</taxon>
        <taxon>Spirochaetales</taxon>
        <taxon>Candidatus Gallitreponema</taxon>
    </lineage>
</organism>
<evidence type="ECO:0000256" key="4">
    <source>
        <dbReference type="ARBA" id="ARBA00023136"/>
    </source>
</evidence>
<dbReference type="PANTHER" id="PTHR30518:SF2">
    <property type="entry name" value="ENDOLYTIC MUREIN TRANSGLYCOSYLASE"/>
    <property type="match status" value="1"/>
</dbReference>
<sequence length="338" mass="37953">MKTSKIAVVLSIIVFLFIVVAGILAFLNSPPPAFKSGVRFRVEKGETALAVGNRLEESGLIRNSGFFYFLVRLSGKNVKAGNYFFKTPVPAKEVFTVLTEGLQEIVTVTIPEGLTARKTALILKENEVISDTEEFYECIKDSDFLKGLGIPMDSAEGFLFPETYNFYKFMDSYDVVSMMVGEFFNVLNEIDSSVAGNADKLKETVILASIIEREYQIPEEAPVISGVFHNRLEINMRLQSCATVEYIITEIFNKPHPNFLTYDDIEIDNPYNTYVNWGLPPGPVSNPGKVALSAALNPDDNDFLYFRLVDVDTGRHHFSKSLTEHNNASEEFYRSVKK</sequence>
<accession>A0A9D9N329</accession>
<dbReference type="Gene3D" id="3.30.1490.480">
    <property type="entry name" value="Endolytic murein transglycosylase"/>
    <property type="match status" value="2"/>
</dbReference>
<comment type="catalytic activity">
    <reaction evidence="7">
        <text>a peptidoglycan chain = a peptidoglycan chain with N-acetyl-1,6-anhydromuramyl-[peptide] at the reducing end + a peptidoglycan chain with N-acetylglucosamine at the non-reducing end.</text>
        <dbReference type="EC" id="4.2.2.29"/>
    </reaction>
</comment>
<dbReference type="EC" id="4.2.2.29" evidence="7"/>
<feature type="transmembrane region" description="Helical" evidence="7">
    <location>
        <begin position="7"/>
        <end position="27"/>
    </location>
</feature>
<reference evidence="8" key="2">
    <citation type="journal article" date="2021" name="PeerJ">
        <title>Extensive microbial diversity within the chicken gut microbiome revealed by metagenomics and culture.</title>
        <authorList>
            <person name="Gilroy R."/>
            <person name="Ravi A."/>
            <person name="Getino M."/>
            <person name="Pursley I."/>
            <person name="Horton D.L."/>
            <person name="Alikhan N.F."/>
            <person name="Baker D."/>
            <person name="Gharbi K."/>
            <person name="Hall N."/>
            <person name="Watson M."/>
            <person name="Adriaenssens E.M."/>
            <person name="Foster-Nyarko E."/>
            <person name="Jarju S."/>
            <person name="Secka A."/>
            <person name="Antonio M."/>
            <person name="Oren A."/>
            <person name="Chaudhuri R.R."/>
            <person name="La Ragione R."/>
            <person name="Hildebrand F."/>
            <person name="Pallen M.J."/>
        </authorList>
    </citation>
    <scope>NUCLEOTIDE SEQUENCE</scope>
    <source>
        <strain evidence="8">10532</strain>
    </source>
</reference>
<evidence type="ECO:0000256" key="6">
    <source>
        <dbReference type="ARBA" id="ARBA00023316"/>
    </source>
</evidence>
<evidence type="ECO:0000313" key="8">
    <source>
        <dbReference type="EMBL" id="MBO8458569.1"/>
    </source>
</evidence>
<dbReference type="GO" id="GO:0008932">
    <property type="term" value="F:lytic endotransglycosylase activity"/>
    <property type="evidence" value="ECO:0007669"/>
    <property type="project" value="UniProtKB-UniRule"/>
</dbReference>
<feature type="site" description="Important for catalytic activity" evidence="7">
    <location>
        <position position="214"/>
    </location>
</feature>
<name>A0A9D9N329_9SPIR</name>
<dbReference type="PANTHER" id="PTHR30518">
    <property type="entry name" value="ENDOLYTIC MUREIN TRANSGLYCOSYLASE"/>
    <property type="match status" value="1"/>
</dbReference>
<dbReference type="CDD" id="cd08010">
    <property type="entry name" value="MltG_like"/>
    <property type="match status" value="1"/>
</dbReference>
<evidence type="ECO:0000256" key="3">
    <source>
        <dbReference type="ARBA" id="ARBA00022989"/>
    </source>
</evidence>
<proteinExistence type="inferred from homology"/>
<evidence type="ECO:0000256" key="2">
    <source>
        <dbReference type="ARBA" id="ARBA00022692"/>
    </source>
</evidence>
<reference evidence="8" key="1">
    <citation type="submission" date="2020-10" db="EMBL/GenBank/DDBJ databases">
        <authorList>
            <person name="Gilroy R."/>
        </authorList>
    </citation>
    <scope>NUCLEOTIDE SEQUENCE</scope>
    <source>
        <strain evidence="8">10532</strain>
    </source>
</reference>
<dbReference type="Proteomes" id="UP000823638">
    <property type="component" value="Unassembled WGS sequence"/>
</dbReference>
<comment type="subcellular location">
    <subcellularLocation>
        <location evidence="7">Cell membrane</location>
        <topology evidence="7">Single-pass membrane protein</topology>
    </subcellularLocation>
</comment>
<comment type="function">
    <text evidence="7">Functions as a peptidoglycan terminase that cleaves nascent peptidoglycan strands endolytically to terminate their elongation.</text>
</comment>
<dbReference type="AlphaFoldDB" id="A0A9D9N329"/>
<evidence type="ECO:0000256" key="1">
    <source>
        <dbReference type="ARBA" id="ARBA00022475"/>
    </source>
</evidence>
<comment type="similarity">
    <text evidence="7">Belongs to the transglycosylase MltG family.</text>
</comment>
<evidence type="ECO:0000256" key="7">
    <source>
        <dbReference type="HAMAP-Rule" id="MF_02065"/>
    </source>
</evidence>
<dbReference type="Pfam" id="PF02618">
    <property type="entry name" value="YceG"/>
    <property type="match status" value="1"/>
</dbReference>
<dbReference type="GO" id="GO:0005886">
    <property type="term" value="C:plasma membrane"/>
    <property type="evidence" value="ECO:0007669"/>
    <property type="project" value="UniProtKB-SubCell"/>
</dbReference>
<keyword evidence="2 7" id="KW-0812">Transmembrane</keyword>
<evidence type="ECO:0000256" key="5">
    <source>
        <dbReference type="ARBA" id="ARBA00023239"/>
    </source>
</evidence>
<keyword evidence="3 7" id="KW-1133">Transmembrane helix</keyword>
<keyword evidence="6 7" id="KW-0961">Cell wall biogenesis/degradation</keyword>
<dbReference type="EMBL" id="JADIMM010000117">
    <property type="protein sequence ID" value="MBO8458569.1"/>
    <property type="molecule type" value="Genomic_DNA"/>
</dbReference>
<protein>
    <recommendedName>
        <fullName evidence="7">Endolytic murein transglycosylase</fullName>
        <ecNumber evidence="7">4.2.2.29</ecNumber>
    </recommendedName>
    <alternativeName>
        <fullName evidence="7">Peptidoglycan lytic transglycosylase</fullName>
    </alternativeName>
    <alternativeName>
        <fullName evidence="7">Peptidoglycan polymerization terminase</fullName>
    </alternativeName>
</protein>
<keyword evidence="1 7" id="KW-1003">Cell membrane</keyword>